<keyword evidence="4 5" id="KW-0648">Protein biosynthesis</keyword>
<dbReference type="PANTHER" id="PTHR11138:SF5">
    <property type="entry name" value="METHIONYL-TRNA FORMYLTRANSFERASE, MITOCHONDRIAL"/>
    <property type="match status" value="1"/>
</dbReference>
<dbReference type="EC" id="2.1.2.9" evidence="2 5"/>
<dbReference type="CDD" id="cd08704">
    <property type="entry name" value="Met_tRNA_FMT_C"/>
    <property type="match status" value="1"/>
</dbReference>
<dbReference type="InterPro" id="IPR005794">
    <property type="entry name" value="Fmt"/>
</dbReference>
<dbReference type="Pfam" id="PF00551">
    <property type="entry name" value="Formyl_trans_N"/>
    <property type="match status" value="1"/>
</dbReference>
<dbReference type="STRING" id="661478.OP10G_0008"/>
<protein>
    <recommendedName>
        <fullName evidence="2 5">Methionyl-tRNA formyltransferase</fullName>
        <ecNumber evidence="2 5">2.1.2.9</ecNumber>
    </recommendedName>
</protein>
<feature type="binding site" evidence="5">
    <location>
        <begin position="106"/>
        <end position="109"/>
    </location>
    <ligand>
        <name>(6S)-5,6,7,8-tetrahydrofolate</name>
        <dbReference type="ChEBI" id="CHEBI:57453"/>
    </ligand>
</feature>
<dbReference type="InterPro" id="IPR036477">
    <property type="entry name" value="Formyl_transf_N_sf"/>
</dbReference>
<dbReference type="CDD" id="cd08646">
    <property type="entry name" value="FMT_core_Met-tRNA-FMT_N"/>
    <property type="match status" value="1"/>
</dbReference>
<dbReference type="PANTHER" id="PTHR11138">
    <property type="entry name" value="METHIONYL-TRNA FORMYLTRANSFERASE"/>
    <property type="match status" value="1"/>
</dbReference>
<name>A0A068NIM0_FIMGI</name>
<dbReference type="InterPro" id="IPR044135">
    <property type="entry name" value="Met-tRNA-FMT_C"/>
</dbReference>
<evidence type="ECO:0000313" key="10">
    <source>
        <dbReference type="Proteomes" id="UP000027982"/>
    </source>
</evidence>
<comment type="function">
    <text evidence="5">Attaches a formyl group to the free amino group of methionyl-tRNA(fMet). The formyl group appears to play a dual role in the initiator identity of N-formylmethionyl-tRNA by promoting its recognition by IF2 and preventing the misappropriation of this tRNA by the elongation apparatus.</text>
</comment>
<dbReference type="InterPro" id="IPR011034">
    <property type="entry name" value="Formyl_transferase-like_C_sf"/>
</dbReference>
<dbReference type="GO" id="GO:0005829">
    <property type="term" value="C:cytosol"/>
    <property type="evidence" value="ECO:0007669"/>
    <property type="project" value="TreeGrafter"/>
</dbReference>
<comment type="catalytic activity">
    <reaction evidence="5">
        <text>L-methionyl-tRNA(fMet) + (6R)-10-formyltetrahydrofolate = N-formyl-L-methionyl-tRNA(fMet) + (6S)-5,6,7,8-tetrahydrofolate + H(+)</text>
        <dbReference type="Rhea" id="RHEA:24380"/>
        <dbReference type="Rhea" id="RHEA-COMP:9952"/>
        <dbReference type="Rhea" id="RHEA-COMP:9953"/>
        <dbReference type="ChEBI" id="CHEBI:15378"/>
        <dbReference type="ChEBI" id="CHEBI:57453"/>
        <dbReference type="ChEBI" id="CHEBI:78530"/>
        <dbReference type="ChEBI" id="CHEBI:78844"/>
        <dbReference type="ChEBI" id="CHEBI:195366"/>
        <dbReference type="EC" id="2.1.2.9"/>
    </reaction>
</comment>
<dbReference type="Proteomes" id="UP000027982">
    <property type="component" value="Chromosome"/>
</dbReference>
<dbReference type="HAMAP" id="MF_00182">
    <property type="entry name" value="Formyl_trans"/>
    <property type="match status" value="1"/>
</dbReference>
<dbReference type="InterPro" id="IPR005793">
    <property type="entry name" value="Formyl_trans_C"/>
</dbReference>
<dbReference type="HOGENOM" id="CLU_033347_2_0_0"/>
<dbReference type="AlphaFoldDB" id="A0A068NIM0"/>
<dbReference type="OrthoDB" id="9802815at2"/>
<evidence type="ECO:0000256" key="2">
    <source>
        <dbReference type="ARBA" id="ARBA00012261"/>
    </source>
</evidence>
<dbReference type="SUPFAM" id="SSF50486">
    <property type="entry name" value="FMT C-terminal domain-like"/>
    <property type="match status" value="1"/>
</dbReference>
<gene>
    <name evidence="5" type="primary">fmt</name>
    <name evidence="9" type="ORF">OP10G_0008</name>
</gene>
<dbReference type="EMBL" id="CP007139">
    <property type="protein sequence ID" value="AIE83376.1"/>
    <property type="molecule type" value="Genomic_DNA"/>
</dbReference>
<evidence type="ECO:0000259" key="8">
    <source>
        <dbReference type="Pfam" id="PF02911"/>
    </source>
</evidence>
<evidence type="ECO:0000256" key="5">
    <source>
        <dbReference type="HAMAP-Rule" id="MF_00182"/>
    </source>
</evidence>
<feature type="domain" description="Formyl transferase N-terminal" evidence="7">
    <location>
        <begin position="19"/>
        <end position="174"/>
    </location>
</feature>
<dbReference type="eggNOG" id="COG0223">
    <property type="taxonomic scope" value="Bacteria"/>
</dbReference>
<evidence type="ECO:0000256" key="4">
    <source>
        <dbReference type="ARBA" id="ARBA00022917"/>
    </source>
</evidence>
<dbReference type="InterPro" id="IPR002376">
    <property type="entry name" value="Formyl_transf_N"/>
</dbReference>
<sequence length="304" mass="33228">MPLIFFGTSTFAVPALRALAGDVVLVVSQPDRPGRRGMRLQATPVKEAALELGLPVEAPEKSRSPEFVERLESLEADALVVAAYGQILSQRVLDSAKRGGINLHGSILPKYRGAAPIQRCILDGETETGVTLMQMDRGMDTGDMIEIGRLAIGPDETYGELQDRLAILGAEMAVRWMPRIVAGNYPRTPQDSEQATMAPKIEKAEAELRFDRDAAAEYNRFRAFTPSPGAFLQTRFGVIRIGQARLHGEVQAEPGTLVATDRRLVVAFAQGGLELLEIQPEGKKRMRGSDFTNGARLRPGDRLH</sequence>
<dbReference type="InterPro" id="IPR041711">
    <property type="entry name" value="Met-tRNA-FMT_N"/>
</dbReference>
<keyword evidence="10" id="KW-1185">Reference proteome</keyword>
<dbReference type="RefSeq" id="WP_025227942.1">
    <property type="nucleotide sequence ID" value="NZ_CP007139.1"/>
</dbReference>
<reference evidence="9 10" key="1">
    <citation type="journal article" date="2014" name="PLoS ONE">
        <title>The first complete genome sequence of the class fimbriimonadia in the phylum armatimonadetes.</title>
        <authorList>
            <person name="Hu Z.Y."/>
            <person name="Wang Y.Z."/>
            <person name="Im W.T."/>
            <person name="Wang S.Y."/>
            <person name="Zhao G.P."/>
            <person name="Zheng H.J."/>
            <person name="Quan Z.X."/>
        </authorList>
    </citation>
    <scope>NUCLEOTIDE SEQUENCE [LARGE SCALE GENOMIC DNA]</scope>
    <source>
        <strain evidence="9">Gsoil 348</strain>
    </source>
</reference>
<dbReference type="NCBIfam" id="TIGR00460">
    <property type="entry name" value="fmt"/>
    <property type="match status" value="1"/>
</dbReference>
<feature type="domain" description="Formyl transferase C-terminal" evidence="8">
    <location>
        <begin position="200"/>
        <end position="295"/>
    </location>
</feature>
<evidence type="ECO:0000259" key="7">
    <source>
        <dbReference type="Pfam" id="PF00551"/>
    </source>
</evidence>
<dbReference type="GO" id="GO:0004479">
    <property type="term" value="F:methionyl-tRNA formyltransferase activity"/>
    <property type="evidence" value="ECO:0007669"/>
    <property type="project" value="UniProtKB-UniRule"/>
</dbReference>
<evidence type="ECO:0000256" key="3">
    <source>
        <dbReference type="ARBA" id="ARBA00022679"/>
    </source>
</evidence>
<proteinExistence type="inferred from homology"/>
<organism evidence="9 10">
    <name type="scientific">Fimbriimonas ginsengisoli Gsoil 348</name>
    <dbReference type="NCBI Taxonomy" id="661478"/>
    <lineage>
        <taxon>Bacteria</taxon>
        <taxon>Bacillati</taxon>
        <taxon>Armatimonadota</taxon>
        <taxon>Fimbriimonadia</taxon>
        <taxon>Fimbriimonadales</taxon>
        <taxon>Fimbriimonadaceae</taxon>
        <taxon>Fimbriimonas</taxon>
    </lineage>
</organism>
<keyword evidence="3 5" id="KW-0808">Transferase</keyword>
<comment type="similarity">
    <text evidence="1 5">Belongs to the Fmt family.</text>
</comment>
<dbReference type="KEGG" id="fgi:OP10G_0008"/>
<dbReference type="Gene3D" id="3.40.50.12230">
    <property type="match status" value="1"/>
</dbReference>
<evidence type="ECO:0000256" key="6">
    <source>
        <dbReference type="SAM" id="MobiDB-lite"/>
    </source>
</evidence>
<dbReference type="SUPFAM" id="SSF53328">
    <property type="entry name" value="Formyltransferase"/>
    <property type="match status" value="1"/>
</dbReference>
<evidence type="ECO:0000313" key="9">
    <source>
        <dbReference type="EMBL" id="AIE83376.1"/>
    </source>
</evidence>
<feature type="region of interest" description="Disordered" evidence="6">
    <location>
        <begin position="282"/>
        <end position="304"/>
    </location>
</feature>
<accession>A0A068NIM0</accession>
<dbReference type="Pfam" id="PF02911">
    <property type="entry name" value="Formyl_trans_C"/>
    <property type="match status" value="1"/>
</dbReference>
<evidence type="ECO:0000256" key="1">
    <source>
        <dbReference type="ARBA" id="ARBA00010699"/>
    </source>
</evidence>